<feature type="region of interest" description="Disordered" evidence="1">
    <location>
        <begin position="1"/>
        <end position="112"/>
    </location>
</feature>
<dbReference type="STRING" id="441959.B8LX59"/>
<dbReference type="HOGENOM" id="CLU_765437_0_0_1"/>
<accession>B8LX59</accession>
<dbReference type="GeneID" id="8106228"/>
<gene>
    <name evidence="2" type="ORF">TSTA_061970</name>
</gene>
<dbReference type="InParanoid" id="B8LX59"/>
<dbReference type="EMBL" id="EQ962652">
    <property type="protein sequence ID" value="EED22709.1"/>
    <property type="molecule type" value="Genomic_DNA"/>
</dbReference>
<dbReference type="OrthoDB" id="2143914at2759"/>
<evidence type="ECO:0000313" key="2">
    <source>
        <dbReference type="EMBL" id="EED22709.1"/>
    </source>
</evidence>
<keyword evidence="3" id="KW-1185">Reference proteome</keyword>
<evidence type="ECO:0000313" key="3">
    <source>
        <dbReference type="Proteomes" id="UP000001745"/>
    </source>
</evidence>
<reference evidence="3" key="1">
    <citation type="journal article" date="2015" name="Genome Announc.">
        <title>Genome sequence of the AIDS-associated pathogen Penicillium marneffei (ATCC18224) and its near taxonomic relative Talaromyces stipitatus (ATCC10500).</title>
        <authorList>
            <person name="Nierman W.C."/>
            <person name="Fedorova-Abrams N.D."/>
            <person name="Andrianopoulos A."/>
        </authorList>
    </citation>
    <scope>NUCLEOTIDE SEQUENCE [LARGE SCALE GENOMIC DNA]</scope>
    <source>
        <strain evidence="3">ATCC 10500 / CBS 375.48 / QM 6759 / NRRL 1006</strain>
    </source>
</reference>
<evidence type="ECO:0008006" key="4">
    <source>
        <dbReference type="Google" id="ProtNLM"/>
    </source>
</evidence>
<feature type="region of interest" description="Disordered" evidence="1">
    <location>
        <begin position="163"/>
        <end position="202"/>
    </location>
</feature>
<dbReference type="AlphaFoldDB" id="B8LX59"/>
<feature type="compositionally biased region" description="Polar residues" evidence="1">
    <location>
        <begin position="35"/>
        <end position="48"/>
    </location>
</feature>
<dbReference type="RefSeq" id="XP_002340096.1">
    <property type="nucleotide sequence ID" value="XM_002340055.1"/>
</dbReference>
<dbReference type="Proteomes" id="UP000001745">
    <property type="component" value="Unassembled WGS sequence"/>
</dbReference>
<feature type="compositionally biased region" description="Basic residues" evidence="1">
    <location>
        <begin position="170"/>
        <end position="181"/>
    </location>
</feature>
<dbReference type="PhylomeDB" id="B8LX59"/>
<proteinExistence type="predicted"/>
<dbReference type="eggNOG" id="ENOG502RNTC">
    <property type="taxonomic scope" value="Eukaryota"/>
</dbReference>
<name>B8LX59_TALSN</name>
<dbReference type="VEuPathDB" id="FungiDB:TSTA_061970"/>
<protein>
    <recommendedName>
        <fullName evidence="4">Myb-like domain-containing protein</fullName>
    </recommendedName>
</protein>
<evidence type="ECO:0000256" key="1">
    <source>
        <dbReference type="SAM" id="MobiDB-lite"/>
    </source>
</evidence>
<sequence length="362" mass="40299">MSQGYFGRQDSGVSGFISPDEFSQESDSIRDHFASTPNPQPEQQSTSPGAAPLYDPLDQQTHLSHAHTAELETGTASTLQPTCGDGSQDLSSNKRRTVPEYSSGQPSKRVCARTTTNENVNTPLIPTLCSYFLTAPVDDRLEFLSWLFDGALSQCMSGFPTTPTSSLNKARIKGTGRRGRQTRQLVPTASESVPSSAKGRKGMSWEPEEIDLLVQLRRVEKLPWSDVVKRLTERFPGRTAGSIQENAEHLPIIMNTFFFYEPNGSANRFSNKERFRPRPNPQAHVPVNRDVIGISESTSDNNCDMMHAANKTLQALPPEPHTPTRDQFYFCEVVDDDAQPRREHAQNATEVIVIEENDDDCR</sequence>
<organism evidence="2 3">
    <name type="scientific">Talaromyces stipitatus (strain ATCC 10500 / CBS 375.48 / QM 6759 / NRRL 1006)</name>
    <name type="common">Penicillium stipitatum</name>
    <dbReference type="NCBI Taxonomy" id="441959"/>
    <lineage>
        <taxon>Eukaryota</taxon>
        <taxon>Fungi</taxon>
        <taxon>Dikarya</taxon>
        <taxon>Ascomycota</taxon>
        <taxon>Pezizomycotina</taxon>
        <taxon>Eurotiomycetes</taxon>
        <taxon>Eurotiomycetidae</taxon>
        <taxon>Eurotiales</taxon>
        <taxon>Trichocomaceae</taxon>
        <taxon>Talaromyces</taxon>
        <taxon>Talaromyces sect. Talaromyces</taxon>
    </lineage>
</organism>
<feature type="compositionally biased region" description="Polar residues" evidence="1">
    <location>
        <begin position="185"/>
        <end position="195"/>
    </location>
</feature>